<dbReference type="AlphaFoldDB" id="A0A0M3JXN7"/>
<dbReference type="Pfam" id="PF01344">
    <property type="entry name" value="Kelch_1"/>
    <property type="match status" value="2"/>
</dbReference>
<protein>
    <submittedName>
        <fullName evidence="7">Kelch-like protein 8 (inferred by orthology to a C. elegans protein)</fullName>
    </submittedName>
</protein>
<dbReference type="InterPro" id="IPR015915">
    <property type="entry name" value="Kelch-typ_b-propeller"/>
</dbReference>
<dbReference type="Proteomes" id="UP000267096">
    <property type="component" value="Unassembled WGS sequence"/>
</dbReference>
<feature type="compositionally biased region" description="Polar residues" evidence="3">
    <location>
        <begin position="7"/>
        <end position="19"/>
    </location>
</feature>
<dbReference type="Gene3D" id="3.30.710.10">
    <property type="entry name" value="Potassium Channel Kv1.1, Chain A"/>
    <property type="match status" value="1"/>
</dbReference>
<dbReference type="SMART" id="SM00225">
    <property type="entry name" value="BTB"/>
    <property type="match status" value="1"/>
</dbReference>
<keyword evidence="6" id="KW-1185">Reference proteome</keyword>
<accession>A0A0M3JXN7</accession>
<dbReference type="Pfam" id="PF00651">
    <property type="entry name" value="BTB"/>
    <property type="match status" value="1"/>
</dbReference>
<feature type="domain" description="BTB" evidence="4">
    <location>
        <begin position="146"/>
        <end position="213"/>
    </location>
</feature>
<dbReference type="Pfam" id="PF07707">
    <property type="entry name" value="BACK"/>
    <property type="match status" value="1"/>
</dbReference>
<dbReference type="InterPro" id="IPR006652">
    <property type="entry name" value="Kelch_1"/>
</dbReference>
<dbReference type="Gene3D" id="2.120.10.80">
    <property type="entry name" value="Kelch-type beta propeller"/>
    <property type="match status" value="2"/>
</dbReference>
<proteinExistence type="predicted"/>
<name>A0A0M3JXN7_ANISI</name>
<sequence>MDDSMNFVPSGSGTLHTSNSSRSLPSAIASASAVSATLATAAATVTPTPQLSSLSQSSSAIDLRLKLSAHSDSVGAPSGTASTTAIRFYDIQHQSASASGSVCIGGQQGNRDCYSQSGQCTDYLDGQHSQQVLNSLNRFRLHNFMCDIEIEVEGNIFAAHRCVLAAAIPYFNSMFMSDMREARQKRVVIQDIPANAFRQLLEFAYTSHVSISGDNVQQLLYTASILQMDTVCAACQSFLIQNLTILNCLSIRQFAEQYNCVALLSSVDDFAMEHFAELRKLPEFLMIPIEHLLDMLRSSDLKVNNEQEVFELAMEWVGKAEQERKKHLPEILANIRLPLLPITYFLNEVIKHPLVVENVRCRDLVGEAMSEIMRTRLTSNIPATTPPLYPSESSYTTSCSSTQSLNTISTTLNSTAPRSFTLSTSGLLPEQGEEMQQANSSIKKISKVSAQQTNLWSNCRPRKSAAGVIFCVGGRGTSGDPFRSVEAFDWRRNRWLPVSDMNVRRRHVGVVSAQGKLYAIGGHDGTNHLDSAECFDPETNMWHTVESMDTHRRGIAVGALEGAIYAVGGLDDTACFQTVERYDIESDKWSSIAPMNVQRGGVGVAALGKYLFAVGGNDGTCSLDSCERYDPLLNKWKMVANMQHRRAGAGITVLDGCLYAIGGFDDNAPLPSCERYNPEDNSWTLLAQMSCPRGGVGVAAMGGRVYAIGGHDGVRYLNSVEAYEPLTNQWTPVASISQCRAGAGVAWADCRVDCLLRPPSMAISKDSGCAPCLTGVAHCV</sequence>
<dbReference type="PANTHER" id="PTHR24412:SF480">
    <property type="entry name" value="KELCH-LIKE PROTEIN 8"/>
    <property type="match status" value="1"/>
</dbReference>
<dbReference type="InterPro" id="IPR000210">
    <property type="entry name" value="BTB/POZ_dom"/>
</dbReference>
<evidence type="ECO:0000256" key="3">
    <source>
        <dbReference type="SAM" id="MobiDB-lite"/>
    </source>
</evidence>
<reference evidence="7" key="1">
    <citation type="submission" date="2017-02" db="UniProtKB">
        <authorList>
            <consortium name="WormBaseParasite"/>
        </authorList>
    </citation>
    <scope>IDENTIFICATION</scope>
</reference>
<keyword evidence="2" id="KW-0677">Repeat</keyword>
<dbReference type="Gene3D" id="1.25.40.420">
    <property type="match status" value="1"/>
</dbReference>
<dbReference type="WBParaSite" id="ASIM_0001312401-mRNA-1">
    <property type="protein sequence ID" value="ASIM_0001312401-mRNA-1"/>
    <property type="gene ID" value="ASIM_0001312401"/>
</dbReference>
<reference evidence="5 6" key="2">
    <citation type="submission" date="2018-11" db="EMBL/GenBank/DDBJ databases">
        <authorList>
            <consortium name="Pathogen Informatics"/>
        </authorList>
    </citation>
    <scope>NUCLEOTIDE SEQUENCE [LARGE SCALE GENOMIC DNA]</scope>
</reference>
<keyword evidence="1" id="KW-0880">Kelch repeat</keyword>
<dbReference type="EMBL" id="UYRR01031214">
    <property type="protein sequence ID" value="VDK47717.1"/>
    <property type="molecule type" value="Genomic_DNA"/>
</dbReference>
<evidence type="ECO:0000256" key="2">
    <source>
        <dbReference type="ARBA" id="ARBA00022737"/>
    </source>
</evidence>
<organism evidence="7">
    <name type="scientific">Anisakis simplex</name>
    <name type="common">Herring worm</name>
    <dbReference type="NCBI Taxonomy" id="6269"/>
    <lineage>
        <taxon>Eukaryota</taxon>
        <taxon>Metazoa</taxon>
        <taxon>Ecdysozoa</taxon>
        <taxon>Nematoda</taxon>
        <taxon>Chromadorea</taxon>
        <taxon>Rhabditida</taxon>
        <taxon>Spirurina</taxon>
        <taxon>Ascaridomorpha</taxon>
        <taxon>Ascaridoidea</taxon>
        <taxon>Anisakidae</taxon>
        <taxon>Anisakis</taxon>
        <taxon>Anisakis simplex complex</taxon>
    </lineage>
</organism>
<dbReference type="SMART" id="SM00612">
    <property type="entry name" value="Kelch"/>
    <property type="match status" value="6"/>
</dbReference>
<evidence type="ECO:0000259" key="4">
    <source>
        <dbReference type="PROSITE" id="PS50097"/>
    </source>
</evidence>
<feature type="region of interest" description="Disordered" evidence="3">
    <location>
        <begin position="1"/>
        <end position="22"/>
    </location>
</feature>
<evidence type="ECO:0000313" key="5">
    <source>
        <dbReference type="EMBL" id="VDK47717.1"/>
    </source>
</evidence>
<evidence type="ECO:0000313" key="6">
    <source>
        <dbReference type="Proteomes" id="UP000267096"/>
    </source>
</evidence>
<dbReference type="FunFam" id="1.25.40.420:FF:000001">
    <property type="entry name" value="Kelch-like family member 12"/>
    <property type="match status" value="1"/>
</dbReference>
<evidence type="ECO:0000313" key="7">
    <source>
        <dbReference type="WBParaSite" id="ASIM_0001312401-mRNA-1"/>
    </source>
</evidence>
<dbReference type="SMART" id="SM00875">
    <property type="entry name" value="BACK"/>
    <property type="match status" value="1"/>
</dbReference>
<evidence type="ECO:0000256" key="1">
    <source>
        <dbReference type="ARBA" id="ARBA00022441"/>
    </source>
</evidence>
<gene>
    <name evidence="5" type="ORF">ASIM_LOCUS12590</name>
</gene>
<dbReference type="InterPro" id="IPR011705">
    <property type="entry name" value="BACK"/>
</dbReference>
<dbReference type="Pfam" id="PF24681">
    <property type="entry name" value="Kelch_KLHDC2_KLHL20_DRC7"/>
    <property type="match status" value="1"/>
</dbReference>
<dbReference type="PANTHER" id="PTHR24412">
    <property type="entry name" value="KELCH PROTEIN"/>
    <property type="match status" value="1"/>
</dbReference>
<dbReference type="SUPFAM" id="SSF54695">
    <property type="entry name" value="POZ domain"/>
    <property type="match status" value="1"/>
</dbReference>
<dbReference type="OrthoDB" id="45365at2759"/>
<dbReference type="SUPFAM" id="SSF117281">
    <property type="entry name" value="Kelch motif"/>
    <property type="match status" value="2"/>
</dbReference>
<dbReference type="InterPro" id="IPR011333">
    <property type="entry name" value="SKP1/BTB/POZ_sf"/>
</dbReference>
<dbReference type="PROSITE" id="PS50097">
    <property type="entry name" value="BTB"/>
    <property type="match status" value="1"/>
</dbReference>